<keyword evidence="1" id="KW-0472">Membrane</keyword>
<feature type="transmembrane region" description="Helical" evidence="1">
    <location>
        <begin position="6"/>
        <end position="29"/>
    </location>
</feature>
<gene>
    <name evidence="2" type="ORF">FEE96_01090</name>
</gene>
<dbReference type="RefSeq" id="WP_138161148.1">
    <property type="nucleotide sequence ID" value="NZ_VAUA01000001.1"/>
</dbReference>
<dbReference type="Proteomes" id="UP000305041">
    <property type="component" value="Unassembled WGS sequence"/>
</dbReference>
<evidence type="ECO:0000256" key="1">
    <source>
        <dbReference type="SAM" id="Phobius"/>
    </source>
</evidence>
<dbReference type="EMBL" id="VAUA01000001">
    <property type="protein sequence ID" value="TLP68913.1"/>
    <property type="molecule type" value="Genomic_DNA"/>
</dbReference>
<feature type="transmembrane region" description="Helical" evidence="1">
    <location>
        <begin position="87"/>
        <end position="108"/>
    </location>
</feature>
<evidence type="ECO:0000313" key="3">
    <source>
        <dbReference type="Proteomes" id="UP000305041"/>
    </source>
</evidence>
<protein>
    <submittedName>
        <fullName evidence="2">Uncharacterized protein</fullName>
    </submittedName>
</protein>
<reference evidence="2 3" key="1">
    <citation type="submission" date="2019-05" db="EMBL/GenBank/DDBJ databases">
        <title>Draft genome sequence of Pelagicola sp. DSW4-44.</title>
        <authorList>
            <person name="Oh J."/>
        </authorList>
    </citation>
    <scope>NUCLEOTIDE SEQUENCE [LARGE SCALE GENOMIC DNA]</scope>
    <source>
        <strain evidence="2 3">DSW4-44</strain>
    </source>
</reference>
<accession>A0ABY2UZM6</accession>
<feature type="transmembrane region" description="Helical" evidence="1">
    <location>
        <begin position="49"/>
        <end position="75"/>
    </location>
</feature>
<organism evidence="2 3">
    <name type="scientific">Parasedimentitalea maritima</name>
    <dbReference type="NCBI Taxonomy" id="2578117"/>
    <lineage>
        <taxon>Bacteria</taxon>
        <taxon>Pseudomonadati</taxon>
        <taxon>Pseudomonadota</taxon>
        <taxon>Alphaproteobacteria</taxon>
        <taxon>Rhodobacterales</taxon>
        <taxon>Paracoccaceae</taxon>
        <taxon>Parasedimentitalea</taxon>
    </lineage>
</organism>
<proteinExistence type="predicted"/>
<comment type="caution">
    <text evidence="2">The sequence shown here is derived from an EMBL/GenBank/DDBJ whole genome shotgun (WGS) entry which is preliminary data.</text>
</comment>
<name>A0ABY2UZM6_9RHOB</name>
<evidence type="ECO:0000313" key="2">
    <source>
        <dbReference type="EMBL" id="TLP68913.1"/>
    </source>
</evidence>
<keyword evidence="1" id="KW-1133">Transmembrane helix</keyword>
<sequence>MSVDFYEGMYIAIAVVMIIVAMLAVRVIVRSTAALLSKLSPVHRSGAFLLEGLLTIVALYIFYSFLVVFLLIFTGAAAPTAPDIPEAFGIASMLWLPVTVIAFVWEVYSQRKRLVK</sequence>
<keyword evidence="1" id="KW-0812">Transmembrane</keyword>
<keyword evidence="3" id="KW-1185">Reference proteome</keyword>